<evidence type="ECO:0000256" key="4">
    <source>
        <dbReference type="ARBA" id="ARBA00022691"/>
    </source>
</evidence>
<evidence type="ECO:0000256" key="1">
    <source>
        <dbReference type="ARBA" id="ARBA00022573"/>
    </source>
</evidence>
<dbReference type="GO" id="GO:0043780">
    <property type="term" value="F:cobalt-precorrin-5B C1-methyltransferase activity"/>
    <property type="evidence" value="ECO:0007669"/>
    <property type="project" value="RHEA"/>
</dbReference>
<proteinExistence type="inferred from homology"/>
<dbReference type="OrthoDB" id="6439987at2"/>
<keyword evidence="7" id="KW-1185">Reference proteome</keyword>
<keyword evidence="2 5" id="KW-0489">Methyltransferase</keyword>
<keyword evidence="1 5" id="KW-0169">Cobalamin biosynthesis</keyword>
<dbReference type="Pfam" id="PF01888">
    <property type="entry name" value="CbiD"/>
    <property type="match status" value="1"/>
</dbReference>
<dbReference type="PANTHER" id="PTHR35863">
    <property type="entry name" value="COBALT-PRECORRIN-5B C(1)-METHYLTRANSFERASE"/>
    <property type="match status" value="1"/>
</dbReference>
<dbReference type="GO" id="GO:0032259">
    <property type="term" value="P:methylation"/>
    <property type="evidence" value="ECO:0007669"/>
    <property type="project" value="UniProtKB-KW"/>
</dbReference>
<keyword evidence="4 5" id="KW-0949">S-adenosyl-L-methionine</keyword>
<comment type="caution">
    <text evidence="6">The sequence shown here is derived from an EMBL/GenBank/DDBJ whole genome shotgun (WGS) entry which is preliminary data.</text>
</comment>
<comment type="pathway">
    <text evidence="5">Cofactor biosynthesis; adenosylcobalamin biosynthesis; cob(II)yrinate a,c-diamide from sirohydrochlorin (anaerobic route): step 6/10.</text>
</comment>
<evidence type="ECO:0000256" key="5">
    <source>
        <dbReference type="HAMAP-Rule" id="MF_00787"/>
    </source>
</evidence>
<evidence type="ECO:0000313" key="7">
    <source>
        <dbReference type="Proteomes" id="UP000027946"/>
    </source>
</evidence>
<dbReference type="HAMAP" id="MF_00787">
    <property type="entry name" value="CbiD"/>
    <property type="match status" value="1"/>
</dbReference>
<dbReference type="InterPro" id="IPR002748">
    <property type="entry name" value="CbiD"/>
</dbReference>
<keyword evidence="3 5" id="KW-0808">Transferase</keyword>
<name>A0A069RI90_PEPLI</name>
<protein>
    <recommendedName>
        <fullName evidence="5">Cobalt-precorrin-5B C(1)-methyltransferase</fullName>
        <ecNumber evidence="5">2.1.1.195</ecNumber>
    </recommendedName>
    <alternativeName>
        <fullName evidence="5">Cobalt-precorrin-6A synthase</fullName>
    </alternativeName>
</protein>
<dbReference type="InterPro" id="IPR036074">
    <property type="entry name" value="CbiD_sf"/>
</dbReference>
<dbReference type="EMBL" id="JJMM01000002">
    <property type="protein sequence ID" value="KDR96513.1"/>
    <property type="molecule type" value="Genomic_DNA"/>
</dbReference>
<dbReference type="PANTHER" id="PTHR35863:SF1">
    <property type="entry name" value="COBALT-PRECORRIN-5B C(1)-METHYLTRANSFERASE"/>
    <property type="match status" value="1"/>
</dbReference>
<sequence length="379" mass="40340">MERYIVKGGKRLRYGYTTGSCATAAAKAAALMLISGKIVDSISIDTPKGWKLEIDVYGGSIKDGGASCFVVKDGGDDPDVTNGMKIYADVALKDEMGIEIRGGEGVGRVTRKGIGIDIGKPAINKTPLKTIEEEVRGVIGEGRGAIVTISAPEGVDIAKRTFNPRLGIEGGISIIGTSGIVEPMSEDAIKESMLLELGMLKEAGAKAAVLAPGNYGRDFCIQNGIDENIIVKTSNYAGFMIESAAQKGFEKILWVGHIGKLVKIAGGVFNTHSRVADARMETISALCGMRGAGADVIKSIMESITTEEAVDIIIENNLSGVFEDIADRVSKKSRMYSYDQIEVASAIFSQKHGLLAMCPGAKDMLLELQAQRIDVDRQE</sequence>
<dbReference type="Proteomes" id="UP000027946">
    <property type="component" value="Unassembled WGS sequence"/>
</dbReference>
<accession>A0A069RI90</accession>
<dbReference type="Gene3D" id="3.30.2110.10">
    <property type="entry name" value="CbiD-like"/>
    <property type="match status" value="1"/>
</dbReference>
<gene>
    <name evidence="5 6" type="primary">cbiD</name>
    <name evidence="6" type="ORF">CLIT_2c01190</name>
</gene>
<dbReference type="GO" id="GO:0019251">
    <property type="term" value="P:anaerobic cobalamin biosynthetic process"/>
    <property type="evidence" value="ECO:0007669"/>
    <property type="project" value="UniProtKB-UniRule"/>
</dbReference>
<comment type="catalytic activity">
    <reaction evidence="5">
        <text>Co-precorrin-5B + S-adenosyl-L-methionine = Co-precorrin-6A + S-adenosyl-L-homocysteine</text>
        <dbReference type="Rhea" id="RHEA:26285"/>
        <dbReference type="ChEBI" id="CHEBI:57856"/>
        <dbReference type="ChEBI" id="CHEBI:59789"/>
        <dbReference type="ChEBI" id="CHEBI:60063"/>
        <dbReference type="ChEBI" id="CHEBI:60064"/>
        <dbReference type="EC" id="2.1.1.195"/>
    </reaction>
</comment>
<dbReference type="STRING" id="1121324.CLIT_2c01190"/>
<comment type="similarity">
    <text evidence="5">Belongs to the CbiD family.</text>
</comment>
<dbReference type="EC" id="2.1.1.195" evidence="5"/>
<evidence type="ECO:0000313" key="6">
    <source>
        <dbReference type="EMBL" id="KDR96513.1"/>
    </source>
</evidence>
<dbReference type="eggNOG" id="COG1903">
    <property type="taxonomic scope" value="Bacteria"/>
</dbReference>
<comment type="function">
    <text evidence="5">Catalyzes the methylation of C-1 in cobalt-precorrin-5B to form cobalt-precorrin-6A.</text>
</comment>
<dbReference type="UniPathway" id="UPA00148">
    <property type="reaction ID" value="UER00227"/>
</dbReference>
<dbReference type="AlphaFoldDB" id="A0A069RI90"/>
<dbReference type="NCBIfam" id="TIGR00312">
    <property type="entry name" value="cbiD"/>
    <property type="match status" value="1"/>
</dbReference>
<dbReference type="SUPFAM" id="SSF111342">
    <property type="entry name" value="CbiD-like"/>
    <property type="match status" value="1"/>
</dbReference>
<evidence type="ECO:0000256" key="2">
    <source>
        <dbReference type="ARBA" id="ARBA00022603"/>
    </source>
</evidence>
<dbReference type="RefSeq" id="WP_038260973.1">
    <property type="nucleotide sequence ID" value="NZ_FSRH01000001.1"/>
</dbReference>
<evidence type="ECO:0000256" key="3">
    <source>
        <dbReference type="ARBA" id="ARBA00022679"/>
    </source>
</evidence>
<reference evidence="6 7" key="1">
    <citation type="submission" date="2014-03" db="EMBL/GenBank/DDBJ databases">
        <title>Genome sequence of Clostridium litorale W6, DSM 5388.</title>
        <authorList>
            <person name="Poehlein A."/>
            <person name="Jagirdar A."/>
            <person name="Khonsari B."/>
            <person name="Chibani C.M."/>
            <person name="Gutierrez Gutierrez D.A."/>
            <person name="Davydova E."/>
            <person name="Alghaithi H.S."/>
            <person name="Nair K.P."/>
            <person name="Dhamotharan K."/>
            <person name="Chandran L."/>
            <person name="G W."/>
            <person name="Daniel R."/>
        </authorList>
    </citation>
    <scope>NUCLEOTIDE SEQUENCE [LARGE SCALE GENOMIC DNA]</scope>
    <source>
        <strain evidence="6 7">W6</strain>
    </source>
</reference>
<dbReference type="PIRSF" id="PIRSF026782">
    <property type="entry name" value="CbiD"/>
    <property type="match status" value="1"/>
</dbReference>
<organism evidence="6 7">
    <name type="scientific">Peptoclostridium litorale DSM 5388</name>
    <dbReference type="NCBI Taxonomy" id="1121324"/>
    <lineage>
        <taxon>Bacteria</taxon>
        <taxon>Bacillati</taxon>
        <taxon>Bacillota</taxon>
        <taxon>Clostridia</taxon>
        <taxon>Peptostreptococcales</taxon>
        <taxon>Peptoclostridiaceae</taxon>
        <taxon>Peptoclostridium</taxon>
    </lineage>
</organism>